<dbReference type="EMBL" id="CAJVQB010158686">
    <property type="protein sequence ID" value="CAG8856319.1"/>
    <property type="molecule type" value="Genomic_DNA"/>
</dbReference>
<proteinExistence type="predicted"/>
<keyword evidence="2" id="KW-1185">Reference proteome</keyword>
<dbReference type="Proteomes" id="UP000789901">
    <property type="component" value="Unassembled WGS sequence"/>
</dbReference>
<gene>
    <name evidence="1" type="ORF">GMARGA_LOCUS45140</name>
</gene>
<protein>
    <submittedName>
        <fullName evidence="1">29253_t:CDS:1</fullName>
    </submittedName>
</protein>
<evidence type="ECO:0000313" key="2">
    <source>
        <dbReference type="Proteomes" id="UP000789901"/>
    </source>
</evidence>
<evidence type="ECO:0000313" key="1">
    <source>
        <dbReference type="EMBL" id="CAG8856319.1"/>
    </source>
</evidence>
<sequence length="49" mass="5670">VSDIIKKQFTPLIPSQNESKLHCGRDNIVLCCNSVLIITRYDIIDEYIF</sequence>
<feature type="non-terminal residue" evidence="1">
    <location>
        <position position="49"/>
    </location>
</feature>
<reference evidence="1 2" key="1">
    <citation type="submission" date="2021-06" db="EMBL/GenBank/DDBJ databases">
        <authorList>
            <person name="Kallberg Y."/>
            <person name="Tangrot J."/>
            <person name="Rosling A."/>
        </authorList>
    </citation>
    <scope>NUCLEOTIDE SEQUENCE [LARGE SCALE GENOMIC DNA]</scope>
    <source>
        <strain evidence="1 2">120-4 pot B 10/14</strain>
    </source>
</reference>
<accession>A0ABN7XQW9</accession>
<organism evidence="1 2">
    <name type="scientific">Gigaspora margarita</name>
    <dbReference type="NCBI Taxonomy" id="4874"/>
    <lineage>
        <taxon>Eukaryota</taxon>
        <taxon>Fungi</taxon>
        <taxon>Fungi incertae sedis</taxon>
        <taxon>Mucoromycota</taxon>
        <taxon>Glomeromycotina</taxon>
        <taxon>Glomeromycetes</taxon>
        <taxon>Diversisporales</taxon>
        <taxon>Gigasporaceae</taxon>
        <taxon>Gigaspora</taxon>
    </lineage>
</organism>
<name>A0ABN7XQW9_GIGMA</name>
<feature type="non-terminal residue" evidence="1">
    <location>
        <position position="1"/>
    </location>
</feature>
<comment type="caution">
    <text evidence="1">The sequence shown here is derived from an EMBL/GenBank/DDBJ whole genome shotgun (WGS) entry which is preliminary data.</text>
</comment>